<gene>
    <name evidence="5" type="ORF">SAMN02910344_02292</name>
</gene>
<dbReference type="PROSITE" id="PS50887">
    <property type="entry name" value="GGDEF"/>
    <property type="match status" value="1"/>
</dbReference>
<evidence type="ECO:0000256" key="3">
    <source>
        <dbReference type="SAM" id="Phobius"/>
    </source>
</evidence>
<name>A0A662ZNG1_9GAMM</name>
<dbReference type="SUPFAM" id="SSF55073">
    <property type="entry name" value="Nucleotide cyclase"/>
    <property type="match status" value="1"/>
</dbReference>
<dbReference type="InterPro" id="IPR000160">
    <property type="entry name" value="GGDEF_dom"/>
</dbReference>
<keyword evidence="6" id="KW-1185">Reference proteome</keyword>
<feature type="domain" description="GGDEF" evidence="4">
    <location>
        <begin position="264"/>
        <end position="395"/>
    </location>
</feature>
<dbReference type="PANTHER" id="PTHR45138">
    <property type="entry name" value="REGULATORY COMPONENTS OF SENSORY TRANSDUCTION SYSTEM"/>
    <property type="match status" value="1"/>
</dbReference>
<keyword evidence="3" id="KW-1133">Transmembrane helix</keyword>
<dbReference type="GO" id="GO:0052621">
    <property type="term" value="F:diguanylate cyclase activity"/>
    <property type="evidence" value="ECO:0007669"/>
    <property type="project" value="UniProtKB-EC"/>
</dbReference>
<dbReference type="PANTHER" id="PTHR45138:SF9">
    <property type="entry name" value="DIGUANYLATE CYCLASE DGCM-RELATED"/>
    <property type="match status" value="1"/>
</dbReference>
<dbReference type="EC" id="2.7.7.65" evidence="1"/>
<keyword evidence="3" id="KW-0472">Membrane</keyword>
<dbReference type="Gene3D" id="3.30.70.270">
    <property type="match status" value="1"/>
</dbReference>
<dbReference type="AlphaFoldDB" id="A0A662ZNG1"/>
<feature type="transmembrane region" description="Helical" evidence="3">
    <location>
        <begin position="167"/>
        <end position="185"/>
    </location>
</feature>
<evidence type="ECO:0000256" key="2">
    <source>
        <dbReference type="ARBA" id="ARBA00034247"/>
    </source>
</evidence>
<dbReference type="CDD" id="cd01949">
    <property type="entry name" value="GGDEF"/>
    <property type="match status" value="1"/>
</dbReference>
<sequence>MRKAAMELMDASDYLTEKVQSFSVHGDIRFLNEYFTEAMQANHREEAIASMSGKAGFEPALHKLLAAMEGSLNLMNREYYSMKLVVEAKGIENYPTVIRSVVLSEEDKALSPNEKMLRAAAMVHDDEYYAQKGKIRLNMRASLKELEQITYTNDEMALTDFSKKMDWVRLVIILQTVGIFFMVWLTSRLGILPILNAVERIKADSPIPEDGVREFRYLASTYNQMYEIYKNSLDRLNFKASHDELTGAYNRSGYELLLSSIDLGSTYMMLVDVDNFKQINDTYGHEVGDRVLSQLVKILKKNFRSDDYVCRIGGDEFVVFMIHINEINQKMVSSKIERVNKQLTELGDDMPKVSISVGITHGTEVSDLESLFKKTDEAMYKSKQSGKGTYTFHSN</sequence>
<keyword evidence="3" id="KW-0812">Transmembrane</keyword>
<dbReference type="GO" id="GO:1902201">
    <property type="term" value="P:negative regulation of bacterial-type flagellum-dependent cell motility"/>
    <property type="evidence" value="ECO:0007669"/>
    <property type="project" value="TreeGrafter"/>
</dbReference>
<dbReference type="NCBIfam" id="TIGR00254">
    <property type="entry name" value="GGDEF"/>
    <property type="match status" value="1"/>
</dbReference>
<evidence type="ECO:0000313" key="5">
    <source>
        <dbReference type="EMBL" id="SFP78294.1"/>
    </source>
</evidence>
<evidence type="ECO:0000313" key="6">
    <source>
        <dbReference type="Proteomes" id="UP000243745"/>
    </source>
</evidence>
<protein>
    <recommendedName>
        <fullName evidence="1">diguanylate cyclase</fullName>
        <ecNumber evidence="1">2.7.7.65</ecNumber>
    </recommendedName>
</protein>
<reference evidence="5 6" key="1">
    <citation type="submission" date="2016-10" db="EMBL/GenBank/DDBJ databases">
        <authorList>
            <person name="Varghese N."/>
            <person name="Submissions S."/>
        </authorList>
    </citation>
    <scope>NUCLEOTIDE SEQUENCE [LARGE SCALE GENOMIC DNA]</scope>
    <source>
        <strain evidence="5 6">DSM 1361</strain>
    </source>
</reference>
<dbReference type="InterPro" id="IPR043128">
    <property type="entry name" value="Rev_trsase/Diguanyl_cyclase"/>
</dbReference>
<proteinExistence type="predicted"/>
<organism evidence="5 6">
    <name type="scientific">Ruminobacter amylophilus</name>
    <dbReference type="NCBI Taxonomy" id="867"/>
    <lineage>
        <taxon>Bacteria</taxon>
        <taxon>Pseudomonadati</taxon>
        <taxon>Pseudomonadota</taxon>
        <taxon>Gammaproteobacteria</taxon>
        <taxon>Aeromonadales</taxon>
        <taxon>Succinivibrionaceae</taxon>
        <taxon>Ruminobacter</taxon>
    </lineage>
</organism>
<comment type="catalytic activity">
    <reaction evidence="2">
        <text>2 GTP = 3',3'-c-di-GMP + 2 diphosphate</text>
        <dbReference type="Rhea" id="RHEA:24898"/>
        <dbReference type="ChEBI" id="CHEBI:33019"/>
        <dbReference type="ChEBI" id="CHEBI:37565"/>
        <dbReference type="ChEBI" id="CHEBI:58805"/>
        <dbReference type="EC" id="2.7.7.65"/>
    </reaction>
</comment>
<dbReference type="SMART" id="SM00267">
    <property type="entry name" value="GGDEF"/>
    <property type="match status" value="1"/>
</dbReference>
<dbReference type="GO" id="GO:0005886">
    <property type="term" value="C:plasma membrane"/>
    <property type="evidence" value="ECO:0007669"/>
    <property type="project" value="TreeGrafter"/>
</dbReference>
<dbReference type="Pfam" id="PF00990">
    <property type="entry name" value="GGDEF"/>
    <property type="match status" value="1"/>
</dbReference>
<evidence type="ECO:0000259" key="4">
    <source>
        <dbReference type="PROSITE" id="PS50887"/>
    </source>
</evidence>
<evidence type="ECO:0000256" key="1">
    <source>
        <dbReference type="ARBA" id="ARBA00012528"/>
    </source>
</evidence>
<dbReference type="InterPro" id="IPR029787">
    <property type="entry name" value="Nucleotide_cyclase"/>
</dbReference>
<dbReference type="GO" id="GO:0043709">
    <property type="term" value="P:cell adhesion involved in single-species biofilm formation"/>
    <property type="evidence" value="ECO:0007669"/>
    <property type="project" value="TreeGrafter"/>
</dbReference>
<accession>A0A662ZNG1</accession>
<dbReference type="InterPro" id="IPR050469">
    <property type="entry name" value="Diguanylate_Cyclase"/>
</dbReference>
<dbReference type="Proteomes" id="UP000243745">
    <property type="component" value="Unassembled WGS sequence"/>
</dbReference>
<dbReference type="EMBL" id="FOXF01000079">
    <property type="protein sequence ID" value="SFP78294.1"/>
    <property type="molecule type" value="Genomic_DNA"/>
</dbReference>